<dbReference type="GO" id="GO:0005829">
    <property type="term" value="C:cytosol"/>
    <property type="evidence" value="ECO:0007669"/>
    <property type="project" value="TreeGrafter"/>
</dbReference>
<proteinExistence type="predicted"/>
<dbReference type="SUPFAM" id="SSF47413">
    <property type="entry name" value="lambda repressor-like DNA-binding domains"/>
    <property type="match status" value="3"/>
</dbReference>
<dbReference type="AlphaFoldDB" id="A0A2H0RII3"/>
<name>A0A2H0RII3_9BACT</name>
<dbReference type="InterPro" id="IPR010982">
    <property type="entry name" value="Lambda_DNA-bd_dom_sf"/>
</dbReference>
<accession>A0A2H0RII3</accession>
<dbReference type="EMBL" id="PCYL01000047">
    <property type="protein sequence ID" value="PIR46298.1"/>
    <property type="molecule type" value="Genomic_DNA"/>
</dbReference>
<dbReference type="InterPro" id="IPR050807">
    <property type="entry name" value="TransReg_Diox_bact_type"/>
</dbReference>
<feature type="domain" description="HTH cro/C1-type" evidence="2">
    <location>
        <begin position="40"/>
        <end position="95"/>
    </location>
</feature>
<dbReference type="Pfam" id="PF01381">
    <property type="entry name" value="HTH_3"/>
    <property type="match status" value="2"/>
</dbReference>
<organism evidence="3 4">
    <name type="scientific">Candidatus Vogelbacteria bacterium CG10_big_fil_rev_8_21_14_0_10_45_14</name>
    <dbReference type="NCBI Taxonomy" id="1975042"/>
    <lineage>
        <taxon>Bacteria</taxon>
        <taxon>Candidatus Vogeliibacteriota</taxon>
    </lineage>
</organism>
<feature type="domain" description="HTH cro/C1-type" evidence="2">
    <location>
        <begin position="188"/>
        <end position="242"/>
    </location>
</feature>
<dbReference type="Proteomes" id="UP000230833">
    <property type="component" value="Unassembled WGS sequence"/>
</dbReference>
<protein>
    <recommendedName>
        <fullName evidence="2">HTH cro/C1-type domain-containing protein</fullName>
    </recommendedName>
</protein>
<evidence type="ECO:0000256" key="1">
    <source>
        <dbReference type="ARBA" id="ARBA00023125"/>
    </source>
</evidence>
<dbReference type="PANTHER" id="PTHR46797">
    <property type="entry name" value="HTH-TYPE TRANSCRIPTIONAL REGULATOR"/>
    <property type="match status" value="1"/>
</dbReference>
<sequence>MLAESKNYTIFFDERKCWMKKKHPVGVGMVVCSTPLGEFLRYLRLDRKVTQAEVASSVGIKQTHWSQLEIGRKKNLNSDLCRRIALYFNIPHSQLEYLLPKRKATPQGSLAYLLAKYMKSSNMTISSLALKMDMDAGALARYVNGDRKTASYQTARLFVHVLGFSIEEILPHLTDSRDTPESAVGELIRTSRRRLLMSIQDLAKKLTITRARVSQIELGKVRIGVCVLKKVALAVQISDGDLLKAIETQQESMKTVSPHQ</sequence>
<dbReference type="PROSITE" id="PS50943">
    <property type="entry name" value="HTH_CROC1"/>
    <property type="match status" value="3"/>
</dbReference>
<keyword evidence="1" id="KW-0238">DNA-binding</keyword>
<gene>
    <name evidence="3" type="ORF">COV07_04335</name>
</gene>
<dbReference type="GO" id="GO:0003677">
    <property type="term" value="F:DNA binding"/>
    <property type="evidence" value="ECO:0007669"/>
    <property type="project" value="UniProtKB-KW"/>
</dbReference>
<dbReference type="GO" id="GO:0003700">
    <property type="term" value="F:DNA-binding transcription factor activity"/>
    <property type="evidence" value="ECO:0007669"/>
    <property type="project" value="TreeGrafter"/>
</dbReference>
<dbReference type="PANTHER" id="PTHR46797:SF1">
    <property type="entry name" value="METHYLPHOSPHONATE SYNTHASE"/>
    <property type="match status" value="1"/>
</dbReference>
<evidence type="ECO:0000313" key="3">
    <source>
        <dbReference type="EMBL" id="PIR46298.1"/>
    </source>
</evidence>
<dbReference type="InterPro" id="IPR001387">
    <property type="entry name" value="Cro/C1-type_HTH"/>
</dbReference>
<evidence type="ECO:0000259" key="2">
    <source>
        <dbReference type="PROSITE" id="PS50943"/>
    </source>
</evidence>
<reference evidence="3 4" key="1">
    <citation type="submission" date="2017-09" db="EMBL/GenBank/DDBJ databases">
        <title>Depth-based differentiation of microbial function through sediment-hosted aquifers and enrichment of novel symbionts in the deep terrestrial subsurface.</title>
        <authorList>
            <person name="Probst A.J."/>
            <person name="Ladd B."/>
            <person name="Jarett J.K."/>
            <person name="Geller-Mcgrath D.E."/>
            <person name="Sieber C.M."/>
            <person name="Emerson J.B."/>
            <person name="Anantharaman K."/>
            <person name="Thomas B.C."/>
            <person name="Malmstrom R."/>
            <person name="Stieglmeier M."/>
            <person name="Klingl A."/>
            <person name="Woyke T."/>
            <person name="Ryan C.M."/>
            <person name="Banfield J.F."/>
        </authorList>
    </citation>
    <scope>NUCLEOTIDE SEQUENCE [LARGE SCALE GENOMIC DNA]</scope>
    <source>
        <strain evidence="3">CG10_big_fil_rev_8_21_14_0_10_45_14</strain>
    </source>
</reference>
<feature type="domain" description="HTH cro/C1-type" evidence="2">
    <location>
        <begin position="114"/>
        <end position="169"/>
    </location>
</feature>
<dbReference type="CDD" id="cd00093">
    <property type="entry name" value="HTH_XRE"/>
    <property type="match status" value="2"/>
</dbReference>
<dbReference type="SMART" id="SM00530">
    <property type="entry name" value="HTH_XRE"/>
    <property type="match status" value="3"/>
</dbReference>
<evidence type="ECO:0000313" key="4">
    <source>
        <dbReference type="Proteomes" id="UP000230833"/>
    </source>
</evidence>
<dbReference type="Gene3D" id="1.10.260.40">
    <property type="entry name" value="lambda repressor-like DNA-binding domains"/>
    <property type="match status" value="3"/>
</dbReference>
<dbReference type="Pfam" id="PF12844">
    <property type="entry name" value="HTH_19"/>
    <property type="match status" value="1"/>
</dbReference>
<comment type="caution">
    <text evidence="3">The sequence shown here is derived from an EMBL/GenBank/DDBJ whole genome shotgun (WGS) entry which is preliminary data.</text>
</comment>